<evidence type="ECO:0000313" key="11">
    <source>
        <dbReference type="EMBL" id="KAK5583121.1"/>
    </source>
</evidence>
<dbReference type="InterPro" id="IPR015424">
    <property type="entry name" value="PyrdxlP-dep_Trfase"/>
</dbReference>
<dbReference type="Pfam" id="PF00464">
    <property type="entry name" value="SHMT"/>
    <property type="match status" value="1"/>
</dbReference>
<keyword evidence="5 9" id="KW-0554">One-carbon metabolism</keyword>
<dbReference type="GO" id="GO:0004372">
    <property type="term" value="F:glycine hydroxymethyltransferase activity"/>
    <property type="evidence" value="ECO:0007669"/>
    <property type="project" value="UniProtKB-EC"/>
</dbReference>
<proteinExistence type="inferred from homology"/>
<dbReference type="PANTHER" id="PTHR11680">
    <property type="entry name" value="SERINE HYDROXYMETHYLTRANSFERASE"/>
    <property type="match status" value="1"/>
</dbReference>
<gene>
    <name evidence="11" type="ORF">RB653_004711</name>
</gene>
<dbReference type="PROSITE" id="PS00096">
    <property type="entry name" value="SHMT"/>
    <property type="match status" value="1"/>
</dbReference>
<evidence type="ECO:0000313" key="12">
    <source>
        <dbReference type="Proteomes" id="UP001344447"/>
    </source>
</evidence>
<comment type="function">
    <text evidence="9">Interconversion of serine and glycine.</text>
</comment>
<protein>
    <recommendedName>
        <fullName evidence="9">Serine hydroxymethyltransferase</fullName>
        <ecNumber evidence="9">2.1.2.1</ecNumber>
    </recommendedName>
</protein>
<dbReference type="NCBIfam" id="NF000586">
    <property type="entry name" value="PRK00011.1"/>
    <property type="match status" value="1"/>
</dbReference>
<comment type="caution">
    <text evidence="11">The sequence shown here is derived from an EMBL/GenBank/DDBJ whole genome shotgun (WGS) entry which is preliminary data.</text>
</comment>
<feature type="modified residue" description="N6-(pyridoxal phosphate)lysine" evidence="8">
    <location>
        <position position="240"/>
    </location>
</feature>
<evidence type="ECO:0000256" key="1">
    <source>
        <dbReference type="ARBA" id="ARBA00001933"/>
    </source>
</evidence>
<dbReference type="GO" id="GO:0005739">
    <property type="term" value="C:mitochondrion"/>
    <property type="evidence" value="ECO:0007669"/>
    <property type="project" value="TreeGrafter"/>
</dbReference>
<evidence type="ECO:0000256" key="9">
    <source>
        <dbReference type="RuleBase" id="RU000585"/>
    </source>
</evidence>
<name>A0AAN7U802_9MYCE</name>
<dbReference type="Proteomes" id="UP001344447">
    <property type="component" value="Unassembled WGS sequence"/>
</dbReference>
<evidence type="ECO:0000256" key="4">
    <source>
        <dbReference type="ARBA" id="ARBA00011881"/>
    </source>
</evidence>
<dbReference type="Gene3D" id="3.90.1150.10">
    <property type="entry name" value="Aspartate Aminotransferase, domain 1"/>
    <property type="match status" value="1"/>
</dbReference>
<dbReference type="Gene3D" id="3.40.640.10">
    <property type="entry name" value="Type I PLP-dependent aspartate aminotransferase-like (Major domain)"/>
    <property type="match status" value="1"/>
</dbReference>
<dbReference type="AlphaFoldDB" id="A0AAN7U802"/>
<evidence type="ECO:0000256" key="2">
    <source>
        <dbReference type="ARBA" id="ARBA00004777"/>
    </source>
</evidence>
<feature type="domain" description="Serine hydroxymethyltransferase-like" evidence="10">
    <location>
        <begin position="11"/>
        <end position="406"/>
    </location>
</feature>
<dbReference type="CDD" id="cd00378">
    <property type="entry name" value="SHMT"/>
    <property type="match status" value="1"/>
</dbReference>
<accession>A0AAN7U802</accession>
<comment type="similarity">
    <text evidence="3 9">Belongs to the SHMT family.</text>
</comment>
<dbReference type="InterPro" id="IPR039429">
    <property type="entry name" value="SHMT-like_dom"/>
</dbReference>
<sequence>MGSVSGNKSLVEVDHEIFELMNKEKQRQFKGLELIASENFTSKAVMEALGSHFTNKYAEGYPGSRYYGGTEVVDELEILCQKRALKAFRLEESKWGVNVQPYSGSPANFAVYTALLRPHDRIMGLDLPSGGHLTHGYQTDKKKISASSIFFESMPYQIGGDGLIDYQRLEENALLFKPKLIISGASAYPREWDYKRMRAIADKVGAYLMCDMAHYSGLVAAQLLDSPFDYCDVVTSTTHKTLRGPRSGIIFFRRGKRVDGNGKEIEDYDIESKINFAVFPSLQGGPHENVIAGVAVALKEADSQDFKDYALQVKKNAAAIGNALMSKGYKLVTNGTDNHLILWDLRSKELTGNKIEKACDIANITVNKNAVHGDTNAISPGGVRIGSSALTSRGLKEADFEKIAEFLHRIVLISLEIQGRVGKKLVDFVAEINKSKELSDLRKEVEEFSSQFTLPGI</sequence>
<dbReference type="GO" id="GO:0030170">
    <property type="term" value="F:pyridoxal phosphate binding"/>
    <property type="evidence" value="ECO:0007669"/>
    <property type="project" value="InterPro"/>
</dbReference>
<evidence type="ECO:0000256" key="3">
    <source>
        <dbReference type="ARBA" id="ARBA00006376"/>
    </source>
</evidence>
<keyword evidence="12" id="KW-1185">Reference proteome</keyword>
<comment type="cofactor">
    <cofactor evidence="1 8 9">
        <name>pyridoxal 5'-phosphate</name>
        <dbReference type="ChEBI" id="CHEBI:597326"/>
    </cofactor>
</comment>
<dbReference type="InterPro" id="IPR049943">
    <property type="entry name" value="Ser_HO-MeTrfase-like"/>
</dbReference>
<comment type="subunit">
    <text evidence="4">Homotetramer.</text>
</comment>
<keyword evidence="7 8" id="KW-0663">Pyridoxal phosphate</keyword>
<keyword evidence="6 9" id="KW-0808">Transferase</keyword>
<evidence type="ECO:0000256" key="7">
    <source>
        <dbReference type="ARBA" id="ARBA00022898"/>
    </source>
</evidence>
<dbReference type="PIRSF" id="PIRSF000412">
    <property type="entry name" value="SHMT"/>
    <property type="match status" value="1"/>
</dbReference>
<dbReference type="GO" id="GO:0019264">
    <property type="term" value="P:glycine biosynthetic process from serine"/>
    <property type="evidence" value="ECO:0007669"/>
    <property type="project" value="InterPro"/>
</dbReference>
<reference evidence="11 12" key="1">
    <citation type="submission" date="2023-11" db="EMBL/GenBank/DDBJ databases">
        <title>Dfirmibasis_genome.</title>
        <authorList>
            <person name="Edelbroek B."/>
            <person name="Kjellin J."/>
            <person name="Jerlstrom-Hultqvist J."/>
            <person name="Soderbom F."/>
        </authorList>
    </citation>
    <scope>NUCLEOTIDE SEQUENCE [LARGE SCALE GENOMIC DNA]</scope>
    <source>
        <strain evidence="11 12">TNS-C-14</strain>
    </source>
</reference>
<evidence type="ECO:0000259" key="10">
    <source>
        <dbReference type="Pfam" id="PF00464"/>
    </source>
</evidence>
<evidence type="ECO:0000256" key="8">
    <source>
        <dbReference type="PIRSR" id="PIRSR000412-50"/>
    </source>
</evidence>
<dbReference type="InterPro" id="IPR001085">
    <property type="entry name" value="Ser_HO-MeTrfase"/>
</dbReference>
<evidence type="ECO:0000256" key="5">
    <source>
        <dbReference type="ARBA" id="ARBA00022563"/>
    </source>
</evidence>
<dbReference type="InterPro" id="IPR015422">
    <property type="entry name" value="PyrdxlP-dep_Trfase_small"/>
</dbReference>
<dbReference type="FunFam" id="3.40.640.10:FF:000050">
    <property type="entry name" value="Serine hydroxymethyltransferase"/>
    <property type="match status" value="1"/>
</dbReference>
<dbReference type="EMBL" id="JAVFKY010000001">
    <property type="protein sequence ID" value="KAK5583121.1"/>
    <property type="molecule type" value="Genomic_DNA"/>
</dbReference>
<dbReference type="SUPFAM" id="SSF53383">
    <property type="entry name" value="PLP-dependent transferases"/>
    <property type="match status" value="1"/>
</dbReference>
<comment type="pathway">
    <text evidence="2 9">One-carbon metabolism; tetrahydrofolate interconversion.</text>
</comment>
<dbReference type="InterPro" id="IPR015421">
    <property type="entry name" value="PyrdxlP-dep_Trfase_major"/>
</dbReference>
<comment type="catalytic activity">
    <reaction evidence="9">
        <text>(6R)-5,10-methylene-5,6,7,8-tetrahydrofolate + glycine + H2O = (6S)-5,6,7,8-tetrahydrofolate + L-serine</text>
        <dbReference type="Rhea" id="RHEA:15481"/>
        <dbReference type="ChEBI" id="CHEBI:15377"/>
        <dbReference type="ChEBI" id="CHEBI:15636"/>
        <dbReference type="ChEBI" id="CHEBI:33384"/>
        <dbReference type="ChEBI" id="CHEBI:57305"/>
        <dbReference type="ChEBI" id="CHEBI:57453"/>
        <dbReference type="EC" id="2.1.2.1"/>
    </reaction>
</comment>
<organism evidence="11 12">
    <name type="scientific">Dictyostelium firmibasis</name>
    <dbReference type="NCBI Taxonomy" id="79012"/>
    <lineage>
        <taxon>Eukaryota</taxon>
        <taxon>Amoebozoa</taxon>
        <taxon>Evosea</taxon>
        <taxon>Eumycetozoa</taxon>
        <taxon>Dictyostelia</taxon>
        <taxon>Dictyosteliales</taxon>
        <taxon>Dictyosteliaceae</taxon>
        <taxon>Dictyostelium</taxon>
    </lineage>
</organism>
<evidence type="ECO:0000256" key="6">
    <source>
        <dbReference type="ARBA" id="ARBA00022679"/>
    </source>
</evidence>
<dbReference type="HAMAP" id="MF_00051">
    <property type="entry name" value="SHMT"/>
    <property type="match status" value="1"/>
</dbReference>
<dbReference type="GO" id="GO:0035999">
    <property type="term" value="P:tetrahydrofolate interconversion"/>
    <property type="evidence" value="ECO:0007669"/>
    <property type="project" value="InterPro"/>
</dbReference>
<dbReference type="EC" id="2.1.2.1" evidence="9"/>
<dbReference type="PANTHER" id="PTHR11680:SF35">
    <property type="entry name" value="SERINE HYDROXYMETHYLTRANSFERASE 1"/>
    <property type="match status" value="1"/>
</dbReference>
<dbReference type="InterPro" id="IPR019798">
    <property type="entry name" value="Ser_HO-MeTrfase_PLP_BS"/>
</dbReference>